<evidence type="ECO:0000256" key="1">
    <source>
        <dbReference type="SAM" id="Phobius"/>
    </source>
</evidence>
<dbReference type="AlphaFoldDB" id="A0AAD2JN57"/>
<keyword evidence="1" id="KW-0812">Transmembrane</keyword>
<dbReference type="EMBL" id="CAKOGP040002247">
    <property type="protein sequence ID" value="CAJ1965998.1"/>
    <property type="molecule type" value="Genomic_DNA"/>
</dbReference>
<dbReference type="Pfam" id="PF13383">
    <property type="entry name" value="Methyltransf_22"/>
    <property type="match status" value="1"/>
</dbReference>
<gene>
    <name evidence="3" type="ORF">CYCCA115_LOCUS21582</name>
</gene>
<feature type="domain" description="Methyltransferase" evidence="2">
    <location>
        <begin position="77"/>
        <end position="331"/>
    </location>
</feature>
<proteinExistence type="predicted"/>
<dbReference type="PANTHER" id="PTHR32026:SF27">
    <property type="entry name" value="METHYLTRANSFERASE FKBM DOMAIN-CONTAINING PROTEIN-RELATED"/>
    <property type="match status" value="1"/>
</dbReference>
<evidence type="ECO:0000259" key="2">
    <source>
        <dbReference type="Pfam" id="PF13383"/>
    </source>
</evidence>
<name>A0AAD2JN57_9STRA</name>
<accession>A0AAD2JN57</accession>
<protein>
    <recommendedName>
        <fullName evidence="2">Methyltransferase domain-containing protein</fullName>
    </recommendedName>
</protein>
<sequence length="339" mass="39094">MRITNKGNRQIPTSVSLVAGFLLGVLVMMMMTMTIMDRSPVDSSFTLLEDSSAHVNCNQHPKTSFDGTSNKINSYELAYKDSGGFFQDISESDWRMLKDRVQTRQNHLHMDDPLFHLEPSEGWYQENFEPDFTCLHERRIGGMGDGPKWVCDPHRLTNKKDCLIYSVGSEGNFMFENALLKEIGKHCEIHTFDPEIQGISYGHLAPLGVHYHNWGFMSKSSKEAQNEYYWNAMEFQSAYKTMKETIETLGHVGREIDIFKIDCEGCEWTTFPDWFRSGATLRQILVEVHKTPDDTVNEFFTGMQENGYVTFHKEPNIQFAQGSCVEYAFLKLEDSFFQK</sequence>
<dbReference type="InterPro" id="IPR026913">
    <property type="entry name" value="METTL24"/>
</dbReference>
<comment type="caution">
    <text evidence="3">The sequence shown here is derived from an EMBL/GenBank/DDBJ whole genome shotgun (WGS) entry which is preliminary data.</text>
</comment>
<dbReference type="Proteomes" id="UP001295423">
    <property type="component" value="Unassembled WGS sequence"/>
</dbReference>
<keyword evidence="4" id="KW-1185">Reference proteome</keyword>
<dbReference type="InterPro" id="IPR025714">
    <property type="entry name" value="Methyltranfer_dom"/>
</dbReference>
<dbReference type="PANTHER" id="PTHR32026">
    <property type="entry name" value="METHYLTRANSFERASE-LIKE PROTEIN 24"/>
    <property type="match status" value="1"/>
</dbReference>
<feature type="transmembrane region" description="Helical" evidence="1">
    <location>
        <begin position="12"/>
        <end position="36"/>
    </location>
</feature>
<reference evidence="3" key="1">
    <citation type="submission" date="2023-08" db="EMBL/GenBank/DDBJ databases">
        <authorList>
            <person name="Audoor S."/>
            <person name="Bilcke G."/>
        </authorList>
    </citation>
    <scope>NUCLEOTIDE SEQUENCE</scope>
</reference>
<keyword evidence="1" id="KW-0472">Membrane</keyword>
<evidence type="ECO:0000313" key="4">
    <source>
        <dbReference type="Proteomes" id="UP001295423"/>
    </source>
</evidence>
<keyword evidence="1" id="KW-1133">Transmembrane helix</keyword>
<evidence type="ECO:0000313" key="3">
    <source>
        <dbReference type="EMBL" id="CAJ1965998.1"/>
    </source>
</evidence>
<organism evidence="3 4">
    <name type="scientific">Cylindrotheca closterium</name>
    <dbReference type="NCBI Taxonomy" id="2856"/>
    <lineage>
        <taxon>Eukaryota</taxon>
        <taxon>Sar</taxon>
        <taxon>Stramenopiles</taxon>
        <taxon>Ochrophyta</taxon>
        <taxon>Bacillariophyta</taxon>
        <taxon>Bacillariophyceae</taxon>
        <taxon>Bacillariophycidae</taxon>
        <taxon>Bacillariales</taxon>
        <taxon>Bacillariaceae</taxon>
        <taxon>Cylindrotheca</taxon>
    </lineage>
</organism>